<reference evidence="2 3" key="1">
    <citation type="submission" date="2016-10" db="EMBL/GenBank/DDBJ databases">
        <authorList>
            <person name="de Groot N.N."/>
        </authorList>
    </citation>
    <scope>NUCLEOTIDE SEQUENCE [LARGE SCALE GENOMIC DNA]</scope>
    <source>
        <strain evidence="2 3">DSM 25584</strain>
    </source>
</reference>
<keyword evidence="3" id="KW-1185">Reference proteome</keyword>
<evidence type="ECO:0000256" key="1">
    <source>
        <dbReference type="SAM" id="SignalP"/>
    </source>
</evidence>
<dbReference type="EMBL" id="FNCE01000005">
    <property type="protein sequence ID" value="SDG09515.1"/>
    <property type="molecule type" value="Genomic_DNA"/>
</dbReference>
<organism evidence="2 3">
    <name type="scientific">Limimonas halophila</name>
    <dbReference type="NCBI Taxonomy" id="1082479"/>
    <lineage>
        <taxon>Bacteria</taxon>
        <taxon>Pseudomonadati</taxon>
        <taxon>Pseudomonadota</taxon>
        <taxon>Alphaproteobacteria</taxon>
        <taxon>Rhodospirillales</taxon>
        <taxon>Rhodovibrionaceae</taxon>
        <taxon>Limimonas</taxon>
    </lineage>
</organism>
<proteinExistence type="predicted"/>
<evidence type="ECO:0000313" key="3">
    <source>
        <dbReference type="Proteomes" id="UP000199415"/>
    </source>
</evidence>
<name>A0A1G7RFU8_9PROT</name>
<sequence>MLATSLAPRVAAALILAAPSFLAAGTGELPPPPGTVTDPLRLAGAQVGESLTALRDRFPELVVQPGVSEAVTPPVPILRGQRQTIDPELTREVTLTFTDDRRLYRVTEERYGPAVACAALFERLTAANGTPGVRQPGYRRWERTTVRHHQILDADCTDGEAAVASLFDRSILEDYARAVAAEAERRRRTLAPKGSVPVPFR</sequence>
<accession>A0A1G7RFU8</accession>
<feature type="chain" id="PRO_5011591711" description="CNP1-like family protein" evidence="1">
    <location>
        <begin position="24"/>
        <end position="201"/>
    </location>
</feature>
<protein>
    <recommendedName>
        <fullName evidence="4">CNP1-like family protein</fullName>
    </recommendedName>
</protein>
<dbReference type="Proteomes" id="UP000199415">
    <property type="component" value="Unassembled WGS sequence"/>
</dbReference>
<dbReference type="STRING" id="1082479.SAMN05216241_105113"/>
<dbReference type="AlphaFoldDB" id="A0A1G7RFU8"/>
<feature type="signal peptide" evidence="1">
    <location>
        <begin position="1"/>
        <end position="23"/>
    </location>
</feature>
<keyword evidence="1" id="KW-0732">Signal</keyword>
<evidence type="ECO:0000313" key="2">
    <source>
        <dbReference type="EMBL" id="SDG09515.1"/>
    </source>
</evidence>
<dbReference type="RefSeq" id="WP_143006206.1">
    <property type="nucleotide sequence ID" value="NZ_FNCE01000005.1"/>
</dbReference>
<evidence type="ECO:0008006" key="4">
    <source>
        <dbReference type="Google" id="ProtNLM"/>
    </source>
</evidence>
<gene>
    <name evidence="2" type="ORF">SAMN05216241_105113</name>
</gene>